<organism evidence="1">
    <name type="scientific">marine sediment metagenome</name>
    <dbReference type="NCBI Taxonomy" id="412755"/>
    <lineage>
        <taxon>unclassified sequences</taxon>
        <taxon>metagenomes</taxon>
        <taxon>ecological metagenomes</taxon>
    </lineage>
</organism>
<gene>
    <name evidence="1" type="ORF">LCGC14_1789330</name>
</gene>
<dbReference type="EMBL" id="LAZR01017059">
    <property type="protein sequence ID" value="KKM01951.1"/>
    <property type="molecule type" value="Genomic_DNA"/>
</dbReference>
<reference evidence="1" key="1">
    <citation type="journal article" date="2015" name="Nature">
        <title>Complex archaea that bridge the gap between prokaryotes and eukaryotes.</title>
        <authorList>
            <person name="Spang A."/>
            <person name="Saw J.H."/>
            <person name="Jorgensen S.L."/>
            <person name="Zaremba-Niedzwiedzka K."/>
            <person name="Martijn J."/>
            <person name="Lind A.E."/>
            <person name="van Eijk R."/>
            <person name="Schleper C."/>
            <person name="Guy L."/>
            <person name="Ettema T.J."/>
        </authorList>
    </citation>
    <scope>NUCLEOTIDE SEQUENCE</scope>
</reference>
<comment type="caution">
    <text evidence="1">The sequence shown here is derived from an EMBL/GenBank/DDBJ whole genome shotgun (WGS) entry which is preliminary data.</text>
</comment>
<dbReference type="AlphaFoldDB" id="A0A0F9J7X2"/>
<protein>
    <submittedName>
        <fullName evidence="1">Uncharacterized protein</fullName>
    </submittedName>
</protein>
<accession>A0A0F9J7X2</accession>
<proteinExistence type="predicted"/>
<sequence length="92" mass="9932">MTPRAPNSPQSYIGEAVRRATGVPRGVITKDGDGRATYICGVCAGSERFSFEATTSPKRWGYTDDFGWAHTGCLRRARRAAKAGHVQLGLGF</sequence>
<name>A0A0F9J7X2_9ZZZZ</name>
<evidence type="ECO:0000313" key="1">
    <source>
        <dbReference type="EMBL" id="KKM01951.1"/>
    </source>
</evidence>